<keyword evidence="1" id="KW-0812">Transmembrane</keyword>
<organism evidence="2 3">
    <name type="scientific">Nonomuraea wenchangensis</name>
    <dbReference type="NCBI Taxonomy" id="568860"/>
    <lineage>
        <taxon>Bacteria</taxon>
        <taxon>Bacillati</taxon>
        <taxon>Actinomycetota</taxon>
        <taxon>Actinomycetes</taxon>
        <taxon>Streptosporangiales</taxon>
        <taxon>Streptosporangiaceae</taxon>
        <taxon>Nonomuraea</taxon>
    </lineage>
</organism>
<sequence>MVRVARAALFAVLPAELVLAVLLVSGVSLPLPVVAVAEVVVAAVLVLEAVTAYRLFGAARQAGADRWTAVRAAYERLVPEQVRRIVGFDLKGVISLALWVARRRHGVPAGSTAVSYSRAQTLTMVIFLGAMVVELVGAEVLLRAFGATAGLRAVVLVADAYAVLIVLAVIAACVTRPHVVSGDEVRVRYGAFFDLRVPRERIARVRHVRNYNESGTVKVDGDRLAVAVASQTNLILELTEPVTAVRPLGSRAEVRTIRLFADDPTAALAVLQPRRPHALRRHEDGTG</sequence>
<keyword evidence="1" id="KW-0472">Membrane</keyword>
<name>A0A1I0L941_9ACTN</name>
<evidence type="ECO:0000256" key="1">
    <source>
        <dbReference type="SAM" id="Phobius"/>
    </source>
</evidence>
<gene>
    <name evidence="2" type="ORF">SAMN05421811_113217</name>
</gene>
<dbReference type="Proteomes" id="UP000199361">
    <property type="component" value="Unassembled WGS sequence"/>
</dbReference>
<dbReference type="OrthoDB" id="4337641at2"/>
<evidence type="ECO:0000313" key="3">
    <source>
        <dbReference type="Proteomes" id="UP000199361"/>
    </source>
</evidence>
<dbReference type="RefSeq" id="WP_091089452.1">
    <property type="nucleotide sequence ID" value="NZ_FOHX01000013.1"/>
</dbReference>
<keyword evidence="1" id="KW-1133">Transmembrane helix</keyword>
<evidence type="ECO:0000313" key="2">
    <source>
        <dbReference type="EMBL" id="SEU36422.1"/>
    </source>
</evidence>
<accession>A0A1I0L941</accession>
<dbReference type="AlphaFoldDB" id="A0A1I0L941"/>
<protein>
    <submittedName>
        <fullName evidence="2">Uncharacterized protein</fullName>
    </submittedName>
</protein>
<keyword evidence="3" id="KW-1185">Reference proteome</keyword>
<proteinExistence type="predicted"/>
<feature type="transmembrane region" description="Helical" evidence="1">
    <location>
        <begin position="7"/>
        <end position="27"/>
    </location>
</feature>
<feature type="transmembrane region" description="Helical" evidence="1">
    <location>
        <begin position="33"/>
        <end position="56"/>
    </location>
</feature>
<dbReference type="EMBL" id="FOHX01000013">
    <property type="protein sequence ID" value="SEU36422.1"/>
    <property type="molecule type" value="Genomic_DNA"/>
</dbReference>
<feature type="transmembrane region" description="Helical" evidence="1">
    <location>
        <begin position="121"/>
        <end position="142"/>
    </location>
</feature>
<feature type="transmembrane region" description="Helical" evidence="1">
    <location>
        <begin position="154"/>
        <end position="172"/>
    </location>
</feature>
<dbReference type="STRING" id="568860.SAMN05421811_113217"/>
<reference evidence="2 3" key="1">
    <citation type="submission" date="2016-10" db="EMBL/GenBank/DDBJ databases">
        <authorList>
            <person name="de Groot N.N."/>
        </authorList>
    </citation>
    <scope>NUCLEOTIDE SEQUENCE [LARGE SCALE GENOMIC DNA]</scope>
    <source>
        <strain evidence="2 3">CGMCC 4.5598</strain>
    </source>
</reference>